<proteinExistence type="predicted"/>
<dbReference type="AlphaFoldDB" id="A0A6C0H185"/>
<organism evidence="1">
    <name type="scientific">viral metagenome</name>
    <dbReference type="NCBI Taxonomy" id="1070528"/>
    <lineage>
        <taxon>unclassified sequences</taxon>
        <taxon>metagenomes</taxon>
        <taxon>organismal metagenomes</taxon>
    </lineage>
</organism>
<protein>
    <submittedName>
        <fullName evidence="1">Uncharacterized protein</fullName>
    </submittedName>
</protein>
<accession>A0A6C0H185</accession>
<sequence>MNKICIIIDMILYKPIINKNINKSIKLLNSNNLNNNNLLEDVFEYCIMNNLNNLKMVIGATGKNTKDNDRLGKDYDLSIDYVSNYPNSLDELITLNHDDNNIYDKLNHILNEKFSQIIFDWSVSKFLKNEELEKILINLGNLLKKEGKIYIDEFSSISDGGLKGIIWLAKENNKYFLETNKFDIITHKYTSEKRKILKNEKDNFTKKRFIYVIKDNQLNKIYENIDYYKLFDNMDNDGYFEEKMLTNIYSYKNESLEILTKLFPNNFNIEYFEDNNYPNNKDRINNYWVITKL</sequence>
<dbReference type="EMBL" id="MN739832">
    <property type="protein sequence ID" value="QHT73833.1"/>
    <property type="molecule type" value="Genomic_DNA"/>
</dbReference>
<name>A0A6C0H185_9ZZZZ</name>
<reference evidence="1" key="1">
    <citation type="journal article" date="2020" name="Nature">
        <title>Giant virus diversity and host interactions through global metagenomics.</title>
        <authorList>
            <person name="Schulz F."/>
            <person name="Roux S."/>
            <person name="Paez-Espino D."/>
            <person name="Jungbluth S."/>
            <person name="Walsh D.A."/>
            <person name="Denef V.J."/>
            <person name="McMahon K.D."/>
            <person name="Konstantinidis K.T."/>
            <person name="Eloe-Fadrosh E.A."/>
            <person name="Kyrpides N.C."/>
            <person name="Woyke T."/>
        </authorList>
    </citation>
    <scope>NUCLEOTIDE SEQUENCE</scope>
    <source>
        <strain evidence="1">GVMAG-M-3300023179-4</strain>
    </source>
</reference>
<evidence type="ECO:0000313" key="1">
    <source>
        <dbReference type="EMBL" id="QHT73833.1"/>
    </source>
</evidence>